<dbReference type="PANTHER" id="PTHR11051:SF8">
    <property type="entry name" value="PROTEIN-GLUCOSYLGALACTOSYLHYDROXYLYSINE GLUCOSIDASE"/>
    <property type="match status" value="1"/>
</dbReference>
<dbReference type="InterPro" id="IPR017045">
    <property type="entry name" value="Malt_Pase/Glycosyl_Hdrlase"/>
</dbReference>
<feature type="active site" description="Proton donor" evidence="5">
    <location>
        <position position="497"/>
    </location>
</feature>
<dbReference type="PANTHER" id="PTHR11051">
    <property type="entry name" value="GLYCOSYL HYDROLASE-RELATED"/>
    <property type="match status" value="1"/>
</dbReference>
<dbReference type="SUPFAM" id="SSF74650">
    <property type="entry name" value="Galactose mutarotase-like"/>
    <property type="match status" value="1"/>
</dbReference>
<dbReference type="Pfam" id="PF03632">
    <property type="entry name" value="Glyco_hydro_65m"/>
    <property type="match status" value="1"/>
</dbReference>
<sequence>MSVTEAWTLQFGGSEPAREGLREALCTLGNGYLATRGALPERDAGGPYYPGTYAAGCYNRMRDSTAGGTVENESLVNLPNWLPLTFRADHGPWLGQAGVELLDQRHELDLLRGVLTRRLRVRDGDGRVTAVTQWRFVHQRHEHVCGLQVAFTPESWSGTLTVRSEVDATTSNRGVARYQGLAGQHLELLDAGPAGTDTVLCVVQTNQSHIRVAEAARTRVLRRGRAVDAGRRVYREPGRIGHELEIDVSAGEQVTVEKLVTVHTSRDNAISDPADEAVQRSRWLAGFDELLDEHVLAWRHLWRRFRISMQGEESRVLPTVRLHLFHLLQTVSENSVDADVGIPARGLHGEAYRGHVLWDELFVFPILNLRMPLLSRALLRYRYRRLPWARAAARAAGHSGAMYPWQSGSDGREESQRLHLNPLSGRWVKDSTRLQRHVGLAVAYNVWQYYQVAGDLEFLNHYGAEMILEIARFFAGLADYDDDRDRYVIRGVMGPDEFHTGYPHSDEEGIDNNAYTNVLTAWVMLRALDVLDLLSADRRAALVETLGITPGEPQRWADISRRMYVPIRPDGIIDQFDGYADLAELDWNAYRDRFGDIRRLDRILESQGDSPNRYKASKQADVLMLFYLLSADELRMLIDRLGYSLPRDAISKNIEYYLSRTAHGSTLSAVVHAWVLARNHRAQALRYFVEALDTDVADIQGGTTAEGIHLAAMAGSVDILQRCFAGVETRDDTLVLNPYWPPHLGALELDIRYRAHPLTLRITGDAVQVEAGPSRQPPIQLSCRGETVLLAPGEVVEFPVPQRGRAADGE</sequence>
<evidence type="ECO:0000313" key="10">
    <source>
        <dbReference type="EMBL" id="UWZ58515.1"/>
    </source>
</evidence>
<keyword evidence="3" id="KW-0808">Transferase</keyword>
<dbReference type="Gene3D" id="1.50.10.10">
    <property type="match status" value="1"/>
</dbReference>
<name>A0A9Q9ISD6_9ACTN</name>
<keyword evidence="11" id="KW-1185">Reference proteome</keyword>
<keyword evidence="10" id="KW-0378">Hydrolase</keyword>
<keyword evidence="4" id="KW-0326">Glycosidase</keyword>
<evidence type="ECO:0000259" key="8">
    <source>
        <dbReference type="Pfam" id="PF03633"/>
    </source>
</evidence>
<dbReference type="GO" id="GO:0005975">
    <property type="term" value="P:carbohydrate metabolic process"/>
    <property type="evidence" value="ECO:0007669"/>
    <property type="project" value="InterPro"/>
</dbReference>
<dbReference type="FunFam" id="1.50.10.10:FF:000053">
    <property type="entry name" value="Putative glycosyl hydrolase"/>
    <property type="match status" value="1"/>
</dbReference>
<dbReference type="Gene3D" id="2.70.98.40">
    <property type="entry name" value="Glycoside hydrolase, family 65, N-terminal domain"/>
    <property type="match status" value="1"/>
</dbReference>
<feature type="binding site" evidence="6">
    <location>
        <begin position="358"/>
        <end position="359"/>
    </location>
    <ligand>
        <name>substrate</name>
    </ligand>
</feature>
<keyword evidence="2" id="KW-0328">Glycosyltransferase</keyword>
<dbReference type="InterPro" id="IPR005195">
    <property type="entry name" value="Glyco_hydro_65_M"/>
</dbReference>
<evidence type="ECO:0000256" key="4">
    <source>
        <dbReference type="ARBA" id="ARBA00023295"/>
    </source>
</evidence>
<dbReference type="InterPro" id="IPR012341">
    <property type="entry name" value="6hp_glycosidase-like_sf"/>
</dbReference>
<dbReference type="SUPFAM" id="SSF48208">
    <property type="entry name" value="Six-hairpin glycosidases"/>
    <property type="match status" value="1"/>
</dbReference>
<feature type="domain" description="Glycoside hydrolase family 65 C-terminal" evidence="8">
    <location>
        <begin position="728"/>
        <end position="790"/>
    </location>
</feature>
<dbReference type="Proteomes" id="UP001058003">
    <property type="component" value="Chromosome"/>
</dbReference>
<dbReference type="InterPro" id="IPR005196">
    <property type="entry name" value="Glyco_hydro_65_N"/>
</dbReference>
<organism evidence="10 11">
    <name type="scientific">Dactylosporangium aurantiacum</name>
    <dbReference type="NCBI Taxonomy" id="35754"/>
    <lineage>
        <taxon>Bacteria</taxon>
        <taxon>Bacillati</taxon>
        <taxon>Actinomycetota</taxon>
        <taxon>Actinomycetes</taxon>
        <taxon>Micromonosporales</taxon>
        <taxon>Micromonosporaceae</taxon>
        <taxon>Dactylosporangium</taxon>
    </lineage>
</organism>
<dbReference type="GO" id="GO:0016757">
    <property type="term" value="F:glycosyltransferase activity"/>
    <property type="evidence" value="ECO:0007669"/>
    <property type="project" value="UniProtKB-KW"/>
</dbReference>
<dbReference type="Pfam" id="PF03633">
    <property type="entry name" value="Glyco_hydro_65C"/>
    <property type="match status" value="1"/>
</dbReference>
<dbReference type="GO" id="GO:0030246">
    <property type="term" value="F:carbohydrate binding"/>
    <property type="evidence" value="ECO:0007669"/>
    <property type="project" value="InterPro"/>
</dbReference>
<evidence type="ECO:0000256" key="2">
    <source>
        <dbReference type="ARBA" id="ARBA00022676"/>
    </source>
</evidence>
<gene>
    <name evidence="10" type="ORF">Daura_21450</name>
</gene>
<dbReference type="InterPro" id="IPR008928">
    <property type="entry name" value="6-hairpin_glycosidase_sf"/>
</dbReference>
<feature type="domain" description="Glycoside hydrolase family 65 N-terminal" evidence="9">
    <location>
        <begin position="15"/>
        <end position="266"/>
    </location>
</feature>
<accession>A0A9Q9ISD6</accession>
<dbReference type="RefSeq" id="WP_169788967.1">
    <property type="nucleotide sequence ID" value="NZ_CP073767.1"/>
</dbReference>
<evidence type="ECO:0000259" key="7">
    <source>
        <dbReference type="Pfam" id="PF03632"/>
    </source>
</evidence>
<evidence type="ECO:0000256" key="1">
    <source>
        <dbReference type="ARBA" id="ARBA00006768"/>
    </source>
</evidence>
<evidence type="ECO:0000313" key="11">
    <source>
        <dbReference type="Proteomes" id="UP001058003"/>
    </source>
</evidence>
<comment type="similarity">
    <text evidence="1">Belongs to the glycosyl hydrolase 65 family.</text>
</comment>
<evidence type="ECO:0000259" key="9">
    <source>
        <dbReference type="Pfam" id="PF03636"/>
    </source>
</evidence>
<dbReference type="InterPro" id="IPR011013">
    <property type="entry name" value="Gal_mutarotase_sf_dom"/>
</dbReference>
<dbReference type="Pfam" id="PF03636">
    <property type="entry name" value="Glyco_hydro_65N"/>
    <property type="match status" value="1"/>
</dbReference>
<dbReference type="InterPro" id="IPR037018">
    <property type="entry name" value="GH65_N"/>
</dbReference>
<proteinExistence type="inferred from homology"/>
<dbReference type="KEGG" id="daur:Daura_21450"/>
<evidence type="ECO:0000256" key="3">
    <source>
        <dbReference type="ARBA" id="ARBA00022679"/>
    </source>
</evidence>
<feature type="domain" description="Glycoside hydrolase family 65 central catalytic" evidence="7">
    <location>
        <begin position="321"/>
        <end position="717"/>
    </location>
</feature>
<dbReference type="Gene3D" id="2.60.420.10">
    <property type="entry name" value="Maltose phosphorylase, domain 3"/>
    <property type="match status" value="1"/>
</dbReference>
<dbReference type="GO" id="GO:0004553">
    <property type="term" value="F:hydrolase activity, hydrolyzing O-glycosyl compounds"/>
    <property type="evidence" value="ECO:0007669"/>
    <property type="project" value="TreeGrafter"/>
</dbReference>
<dbReference type="EMBL" id="CP073767">
    <property type="protein sequence ID" value="UWZ58515.1"/>
    <property type="molecule type" value="Genomic_DNA"/>
</dbReference>
<protein>
    <submittedName>
        <fullName evidence="10">Glycoside hydrolase family 65 protein</fullName>
    </submittedName>
</protein>
<dbReference type="PIRSF" id="PIRSF036289">
    <property type="entry name" value="Glycosyl_hydrolase_malt_phosph"/>
    <property type="match status" value="1"/>
</dbReference>
<evidence type="ECO:0000256" key="6">
    <source>
        <dbReference type="PIRSR" id="PIRSR036289-51"/>
    </source>
</evidence>
<dbReference type="AlphaFoldDB" id="A0A9Q9ISD6"/>
<evidence type="ECO:0000256" key="5">
    <source>
        <dbReference type="PIRSR" id="PIRSR036289-50"/>
    </source>
</evidence>
<reference evidence="10" key="1">
    <citation type="submission" date="2021-04" db="EMBL/GenBank/DDBJ databases">
        <title>Dactylosporangium aurantiacum NRRL B-8018 full assembly.</title>
        <authorList>
            <person name="Hartkoorn R.C."/>
            <person name="Beaudoing E."/>
            <person name="Hot D."/>
        </authorList>
    </citation>
    <scope>NUCLEOTIDE SEQUENCE</scope>
    <source>
        <strain evidence="10">NRRL B-8018</strain>
    </source>
</reference>
<dbReference type="InterPro" id="IPR005194">
    <property type="entry name" value="Glyco_hydro_65_C"/>
</dbReference>
<feature type="binding site" evidence="6">
    <location>
        <begin position="618"/>
        <end position="619"/>
    </location>
    <ligand>
        <name>substrate</name>
    </ligand>
</feature>